<evidence type="ECO:0000256" key="6">
    <source>
        <dbReference type="PROSITE-ProRule" id="PRU00268"/>
    </source>
</evidence>
<reference evidence="9 10" key="1">
    <citation type="journal article" date="2016" name="Nat. Commun.">
        <title>Thousands of microbial genomes shed light on interconnected biogeochemical processes in an aquifer system.</title>
        <authorList>
            <person name="Anantharaman K."/>
            <person name="Brown C.T."/>
            <person name="Hug L.A."/>
            <person name="Sharon I."/>
            <person name="Castelle C.J."/>
            <person name="Probst A.J."/>
            <person name="Thomas B.C."/>
            <person name="Singh A."/>
            <person name="Wilkins M.J."/>
            <person name="Karaoz U."/>
            <person name="Brodie E.L."/>
            <person name="Williams K.H."/>
            <person name="Hubbard S.S."/>
            <person name="Banfield J.F."/>
        </authorList>
    </citation>
    <scope>NUCLEOTIDE SEQUENCE [LARGE SCALE GENOMIC DNA]</scope>
</reference>
<organism evidence="9 10">
    <name type="scientific">Candidatus Vogelbacteria bacterium RIFOXYD2_FULL_44_9</name>
    <dbReference type="NCBI Taxonomy" id="1802441"/>
    <lineage>
        <taxon>Bacteria</taxon>
        <taxon>Candidatus Vogeliibacteriota</taxon>
    </lineage>
</organism>
<evidence type="ECO:0000256" key="3">
    <source>
        <dbReference type="ARBA" id="ARBA00023274"/>
    </source>
</evidence>
<dbReference type="InterPro" id="IPR014721">
    <property type="entry name" value="Ribsml_uS5_D2-typ_fold_subgr"/>
</dbReference>
<sequence length="138" mass="14455">MIDIRRVARVVSGGRRFSFSVVLVAGNKKGKVGVGIGKAGDTSLAISKAMNNAIKNMIVVSTTKTNSIAHEVEAKFGSSRVMIKPAPAHGLVAGSATRIVLELAGIHDVNAKVLSKSKNKLNLARTAILALTKLPKTK</sequence>
<dbReference type="InterPro" id="IPR013810">
    <property type="entry name" value="Ribosomal_uS5_N"/>
</dbReference>
<evidence type="ECO:0000259" key="8">
    <source>
        <dbReference type="PROSITE" id="PS50881"/>
    </source>
</evidence>
<evidence type="ECO:0000256" key="1">
    <source>
        <dbReference type="ARBA" id="ARBA00008945"/>
    </source>
</evidence>
<evidence type="ECO:0000256" key="4">
    <source>
        <dbReference type="ARBA" id="ARBA00035255"/>
    </source>
</evidence>
<dbReference type="Gene3D" id="3.30.160.20">
    <property type="match status" value="1"/>
</dbReference>
<dbReference type="PANTHER" id="PTHR48277:SF1">
    <property type="entry name" value="MITOCHONDRIAL RIBOSOMAL PROTEIN S5"/>
    <property type="match status" value="1"/>
</dbReference>
<keyword evidence="2 6" id="KW-0689">Ribosomal protein</keyword>
<protein>
    <recommendedName>
        <fullName evidence="4">Small ribosomal subunit protein uS5</fullName>
    </recommendedName>
    <alternativeName>
        <fullName evidence="5">30S ribosomal protein S5</fullName>
    </alternativeName>
</protein>
<dbReference type="GO" id="GO:0003723">
    <property type="term" value="F:RNA binding"/>
    <property type="evidence" value="ECO:0007669"/>
    <property type="project" value="InterPro"/>
</dbReference>
<comment type="similarity">
    <text evidence="1 7">Belongs to the universal ribosomal protein uS5 family.</text>
</comment>
<name>A0A1G2QKS8_9BACT</name>
<dbReference type="SUPFAM" id="SSF54211">
    <property type="entry name" value="Ribosomal protein S5 domain 2-like"/>
    <property type="match status" value="1"/>
</dbReference>
<dbReference type="GO" id="GO:0005737">
    <property type="term" value="C:cytoplasm"/>
    <property type="evidence" value="ECO:0007669"/>
    <property type="project" value="UniProtKB-ARBA"/>
</dbReference>
<dbReference type="InterPro" id="IPR020568">
    <property type="entry name" value="Ribosomal_Su5_D2-typ_SF"/>
</dbReference>
<dbReference type="PANTHER" id="PTHR48277">
    <property type="entry name" value="MITOCHONDRIAL RIBOSOMAL PROTEIN S5"/>
    <property type="match status" value="1"/>
</dbReference>
<feature type="domain" description="S5 DRBM" evidence="8">
    <location>
        <begin position="1"/>
        <end position="60"/>
    </location>
</feature>
<proteinExistence type="inferred from homology"/>
<dbReference type="PROSITE" id="PS50881">
    <property type="entry name" value="S5_DSRBD"/>
    <property type="match status" value="1"/>
</dbReference>
<dbReference type="Pfam" id="PF03719">
    <property type="entry name" value="Ribosomal_S5_C"/>
    <property type="match status" value="1"/>
</dbReference>
<evidence type="ECO:0000313" key="9">
    <source>
        <dbReference type="EMBL" id="OHA61003.1"/>
    </source>
</evidence>
<dbReference type="EMBL" id="MHTM01000041">
    <property type="protein sequence ID" value="OHA61003.1"/>
    <property type="molecule type" value="Genomic_DNA"/>
</dbReference>
<evidence type="ECO:0000256" key="2">
    <source>
        <dbReference type="ARBA" id="ARBA00022980"/>
    </source>
</evidence>
<dbReference type="GO" id="GO:0005840">
    <property type="term" value="C:ribosome"/>
    <property type="evidence" value="ECO:0007669"/>
    <property type="project" value="UniProtKB-KW"/>
</dbReference>
<gene>
    <name evidence="9" type="ORF">A2556_02140</name>
</gene>
<dbReference type="SUPFAM" id="SSF54768">
    <property type="entry name" value="dsRNA-binding domain-like"/>
    <property type="match status" value="1"/>
</dbReference>
<dbReference type="AlphaFoldDB" id="A0A1G2QKS8"/>
<dbReference type="GO" id="GO:0006412">
    <property type="term" value="P:translation"/>
    <property type="evidence" value="ECO:0007669"/>
    <property type="project" value="InterPro"/>
</dbReference>
<evidence type="ECO:0000256" key="5">
    <source>
        <dbReference type="ARBA" id="ARBA00035519"/>
    </source>
</evidence>
<dbReference type="Proteomes" id="UP000177140">
    <property type="component" value="Unassembled WGS sequence"/>
</dbReference>
<evidence type="ECO:0000256" key="7">
    <source>
        <dbReference type="RuleBase" id="RU003823"/>
    </source>
</evidence>
<comment type="caution">
    <text evidence="9">The sequence shown here is derived from an EMBL/GenBank/DDBJ whole genome shotgun (WGS) entry which is preliminary data.</text>
</comment>
<dbReference type="InterPro" id="IPR000851">
    <property type="entry name" value="Ribosomal_uS5"/>
</dbReference>
<dbReference type="InterPro" id="IPR005324">
    <property type="entry name" value="Ribosomal_uS5_C"/>
</dbReference>
<evidence type="ECO:0000313" key="10">
    <source>
        <dbReference type="Proteomes" id="UP000177140"/>
    </source>
</evidence>
<dbReference type="GO" id="GO:1990904">
    <property type="term" value="C:ribonucleoprotein complex"/>
    <property type="evidence" value="ECO:0007669"/>
    <property type="project" value="UniProtKB-UniRule"/>
</dbReference>
<accession>A0A1G2QKS8</accession>
<dbReference type="Gene3D" id="3.30.230.10">
    <property type="match status" value="1"/>
</dbReference>
<dbReference type="Pfam" id="PF00333">
    <property type="entry name" value="Ribosomal_S5"/>
    <property type="match status" value="1"/>
</dbReference>
<dbReference type="GO" id="GO:0003735">
    <property type="term" value="F:structural constituent of ribosome"/>
    <property type="evidence" value="ECO:0007669"/>
    <property type="project" value="UniProtKB-UniRule"/>
</dbReference>
<dbReference type="FunFam" id="3.30.230.10:FF:000002">
    <property type="entry name" value="30S ribosomal protein S5"/>
    <property type="match status" value="1"/>
</dbReference>
<keyword evidence="3 6" id="KW-0687">Ribonucleoprotein</keyword>